<dbReference type="Gene3D" id="1.10.10.10">
    <property type="entry name" value="Winged helix-like DNA-binding domain superfamily/Winged helix DNA-binding domain"/>
    <property type="match status" value="1"/>
</dbReference>
<reference evidence="11" key="1">
    <citation type="submission" date="2016-07" db="EMBL/GenBank/DDBJ databases">
        <title>Nontailed viruses are major unrecognized killers of bacteria in the ocean.</title>
        <authorList>
            <person name="Kauffman K."/>
            <person name="Hussain F."/>
            <person name="Yang J."/>
            <person name="Arevalo P."/>
            <person name="Brown J."/>
            <person name="Cutler M."/>
            <person name="Kelly L."/>
            <person name="Polz M.F."/>
        </authorList>
    </citation>
    <scope>NUCLEOTIDE SEQUENCE [LARGE SCALE GENOMIC DNA]</scope>
    <source>
        <strain evidence="11">10N.261.55.E11</strain>
    </source>
</reference>
<dbReference type="Proteomes" id="UP001177883">
    <property type="component" value="Unassembled WGS sequence"/>
</dbReference>
<reference evidence="8 13" key="7">
    <citation type="submission" date="2024-06" db="EMBL/GenBank/DDBJ databases">
        <authorList>
            <person name="Steensen K."/>
            <person name="Seneca J."/>
            <person name="Bartlau N."/>
            <person name="Yu A.X."/>
            <person name="Polz M.F."/>
        </authorList>
    </citation>
    <scope>NUCLEOTIDE SEQUENCE [LARGE SCALE GENOMIC DNA]</scope>
    <source>
        <strain evidence="8 13">1F145</strain>
    </source>
</reference>
<dbReference type="Proteomes" id="UP001159663">
    <property type="component" value="Unassembled WGS sequence"/>
</dbReference>
<dbReference type="EMBL" id="JAUYVL010000010">
    <property type="protein sequence ID" value="MDP2502319.1"/>
    <property type="molecule type" value="Genomic_DNA"/>
</dbReference>
<dbReference type="Proteomes" id="UP000235330">
    <property type="component" value="Unassembled WGS sequence"/>
</dbReference>
<evidence type="ECO:0000313" key="10">
    <source>
        <dbReference type="EMBL" id="PTP12207.1"/>
    </source>
</evidence>
<dbReference type="Pfam" id="PF00392">
    <property type="entry name" value="GntR"/>
    <property type="match status" value="1"/>
</dbReference>
<dbReference type="InterPro" id="IPR036388">
    <property type="entry name" value="WH-like_DNA-bd_sf"/>
</dbReference>
<keyword evidence="1" id="KW-0805">Transcription regulation</keyword>
<reference evidence="9" key="2">
    <citation type="submission" date="2016-07" db="EMBL/GenBank/DDBJ databases">
        <authorList>
            <person name="Wan K."/>
            <person name="Booth B."/>
            <person name="Spirohn K."/>
            <person name="Hao T."/>
            <person name="Hu Y."/>
            <person name="Calderwood M."/>
            <person name="Hill D."/>
            <person name="Mohr S."/>
            <person name="Vidal M."/>
            <person name="Celniker S."/>
            <person name="Perrimon N."/>
        </authorList>
    </citation>
    <scope>NUCLEOTIDE SEQUENCE</scope>
    <source>
        <strain evidence="9">10N.261.55.E11</strain>
    </source>
</reference>
<evidence type="ECO:0000313" key="8">
    <source>
        <dbReference type="EMBL" id="MEZ8180966.1"/>
    </source>
</evidence>
<evidence type="ECO:0000256" key="2">
    <source>
        <dbReference type="ARBA" id="ARBA00023125"/>
    </source>
</evidence>
<dbReference type="InterPro" id="IPR000524">
    <property type="entry name" value="Tscrpt_reg_HTH_GntR"/>
</dbReference>
<dbReference type="GeneID" id="72400543"/>
<dbReference type="Proteomes" id="UP001177935">
    <property type="component" value="Unassembled WGS sequence"/>
</dbReference>
<dbReference type="PANTHER" id="PTHR38445:SF10">
    <property type="entry name" value="GNTR-FAMILY TRANSCRIPTIONAL REGULATOR"/>
    <property type="match status" value="1"/>
</dbReference>
<accession>A0A0P6YIE6</accession>
<dbReference type="PROSITE" id="PS50949">
    <property type="entry name" value="HTH_GNTR"/>
    <property type="match status" value="1"/>
</dbReference>
<dbReference type="Proteomes" id="UP000244080">
    <property type="component" value="Unassembled WGS sequence"/>
</dbReference>
<keyword evidence="3" id="KW-0804">Transcription</keyword>
<gene>
    <name evidence="8" type="ORF">ACED33_09790</name>
    <name evidence="9" type="ORF">BCU17_02275</name>
    <name evidence="10" type="ORF">CWO36_23490</name>
    <name evidence="5" type="ORF">L8R85_14715</name>
    <name evidence="6" type="ORF">Q8W38_14650</name>
    <name evidence="7" type="ORF">Q8W42_16535</name>
</gene>
<keyword evidence="2" id="KW-0238">DNA-binding</keyword>
<evidence type="ECO:0000259" key="4">
    <source>
        <dbReference type="PROSITE" id="PS50949"/>
    </source>
</evidence>
<evidence type="ECO:0000313" key="12">
    <source>
        <dbReference type="Proteomes" id="UP000244080"/>
    </source>
</evidence>
<dbReference type="GO" id="GO:0003700">
    <property type="term" value="F:DNA-binding transcription factor activity"/>
    <property type="evidence" value="ECO:0007669"/>
    <property type="project" value="InterPro"/>
</dbReference>
<reference evidence="9" key="4">
    <citation type="journal article" date="2018" name="Nature">
        <title>A major lineage of non-tailed dsDNA viruses as unrecognized killers of marine bacteria.</title>
        <authorList>
            <person name="Kauffman K.M."/>
            <person name="Hussain F.A."/>
            <person name="Yang J."/>
            <person name="Arevalo P."/>
            <person name="Brown J.M."/>
            <person name="Chang W.K."/>
            <person name="VanInsberghe D."/>
            <person name="Elsherbini J."/>
            <person name="Sharma R.S."/>
            <person name="Cutler M.B."/>
            <person name="Kelly L."/>
            <person name="Polz M.F."/>
        </authorList>
    </citation>
    <scope>NUCLEOTIDE SEQUENCE</scope>
    <source>
        <strain evidence="9">10N.261.55.E11</strain>
    </source>
</reference>
<evidence type="ECO:0000313" key="5">
    <source>
        <dbReference type="EMBL" id="MDH5922283.1"/>
    </source>
</evidence>
<dbReference type="GO" id="GO:0003677">
    <property type="term" value="F:DNA binding"/>
    <property type="evidence" value="ECO:0007669"/>
    <property type="project" value="UniProtKB-KW"/>
</dbReference>
<protein>
    <submittedName>
        <fullName evidence="10">GntR family transcriptional regulator</fullName>
    </submittedName>
</protein>
<sequence>MTEWKDDQPIFRQLAAKISDQILQGVWLEQQALPSVRAVAADLKINHLTVMKSYQLLVDEDLVEKKRGQGMYVAEGALQKLKESAHQSFINTQIPAIAETLGIIDMSVEELVKQLAQHIKDKS</sequence>
<reference evidence="6" key="6">
    <citation type="submission" date="2023-07" db="EMBL/GenBank/DDBJ databases">
        <title>Genome content predicts the carbon catabolic preferences of heterotrophic bacteria.</title>
        <authorList>
            <person name="Gralka M."/>
        </authorList>
    </citation>
    <scope>NUCLEOTIDE SEQUENCE</scope>
    <source>
        <strain evidence="7">6E02</strain>
        <strain evidence="6">6E03</strain>
    </source>
</reference>
<keyword evidence="13" id="KW-1185">Reference proteome</keyword>
<dbReference type="EMBL" id="PIGA01000062">
    <property type="protein sequence ID" value="PTP12207.1"/>
    <property type="molecule type" value="Genomic_DNA"/>
</dbReference>
<evidence type="ECO:0000313" key="9">
    <source>
        <dbReference type="EMBL" id="PMJ68628.1"/>
    </source>
</evidence>
<dbReference type="AlphaFoldDB" id="A0A0P6YIE6"/>
<reference evidence="5" key="5">
    <citation type="submission" date="2022-01" db="EMBL/GenBank/DDBJ databases">
        <title>Vibrio aestuarianus Clade A and Clade B isolates are associated with Pacific oyster (Crassostrea gigas) disease outbreaks across Ireland.</title>
        <authorList>
            <person name="Coyle N."/>
            <person name="O'Toole C."/>
            <person name="Thomas J.C.L."/>
            <person name="Ryder D."/>
            <person name="Cheslett D."/>
            <person name="Feist S."/>
            <person name="Bean T."/>
            <person name="Joseph A."/>
            <person name="Waina A."/>
            <person name="Feil E."/>
            <person name="Verner-Jeffreys D.W."/>
        </authorList>
    </citation>
    <scope>NUCLEOTIDE SEQUENCE</scope>
    <source>
        <strain evidence="5">S/17/14 A</strain>
    </source>
</reference>
<proteinExistence type="predicted"/>
<evidence type="ECO:0000256" key="3">
    <source>
        <dbReference type="ARBA" id="ARBA00023163"/>
    </source>
</evidence>
<accession>A0A1C3IY49</accession>
<evidence type="ECO:0000256" key="1">
    <source>
        <dbReference type="ARBA" id="ARBA00023015"/>
    </source>
</evidence>
<evidence type="ECO:0000313" key="13">
    <source>
        <dbReference type="Proteomes" id="UP001569200"/>
    </source>
</evidence>
<dbReference type="InterPro" id="IPR036390">
    <property type="entry name" value="WH_DNA-bd_sf"/>
</dbReference>
<dbReference type="Proteomes" id="UP001569200">
    <property type="component" value="Unassembled WGS sequence"/>
</dbReference>
<comment type="caution">
    <text evidence="10">The sequence shown here is derived from an EMBL/GenBank/DDBJ whole genome shotgun (WGS) entry which is preliminary data.</text>
</comment>
<evidence type="ECO:0000313" key="11">
    <source>
        <dbReference type="Proteomes" id="UP000235330"/>
    </source>
</evidence>
<name>A0A0P6YIE6_VIBSP</name>
<evidence type="ECO:0000313" key="6">
    <source>
        <dbReference type="EMBL" id="MDP2490589.1"/>
    </source>
</evidence>
<dbReference type="CDD" id="cd07377">
    <property type="entry name" value="WHTH_GntR"/>
    <property type="match status" value="1"/>
</dbReference>
<evidence type="ECO:0000313" key="7">
    <source>
        <dbReference type="EMBL" id="MDP2502319.1"/>
    </source>
</evidence>
<dbReference type="EMBL" id="MCWU01000013">
    <property type="protein sequence ID" value="PMJ68628.1"/>
    <property type="molecule type" value="Genomic_DNA"/>
</dbReference>
<reference evidence="10 12" key="3">
    <citation type="submission" date="2017-11" db="EMBL/GenBank/DDBJ databases">
        <title>Population delineation of vibrios coincides with oyster pathogenicity.</title>
        <authorList>
            <person name="Bruto M."/>
            <person name="Labreuche Y."/>
            <person name="James A."/>
            <person name="Piel D."/>
            <person name="Chenivesse S."/>
            <person name="Petton B."/>
            <person name="Polz M.F."/>
            <person name="Le Roux F."/>
        </authorList>
    </citation>
    <scope>NUCLEOTIDE SEQUENCE [LARGE SCALE GENOMIC DNA]</scope>
    <source>
        <strain evidence="10 12">1F_55</strain>
    </source>
</reference>
<dbReference type="RefSeq" id="WP_004729948.1">
    <property type="nucleotide sequence ID" value="NZ_CAWMQV010000079.1"/>
</dbReference>
<dbReference type="SMART" id="SM00345">
    <property type="entry name" value="HTH_GNTR"/>
    <property type="match status" value="1"/>
</dbReference>
<dbReference type="EMBL" id="JAUYVK010000013">
    <property type="protein sequence ID" value="MDP2490589.1"/>
    <property type="molecule type" value="Genomic_DNA"/>
</dbReference>
<dbReference type="PANTHER" id="PTHR38445">
    <property type="entry name" value="HTH-TYPE TRANSCRIPTIONAL REPRESSOR YTRA"/>
    <property type="match status" value="1"/>
</dbReference>
<dbReference type="EMBL" id="JAKMYX010000054">
    <property type="protein sequence ID" value="MDH5922283.1"/>
    <property type="molecule type" value="Genomic_DNA"/>
</dbReference>
<dbReference type="EMBL" id="JBGOOW010000007">
    <property type="protein sequence ID" value="MEZ8180966.1"/>
    <property type="molecule type" value="Genomic_DNA"/>
</dbReference>
<feature type="domain" description="HTH gntR-type" evidence="4">
    <location>
        <begin position="8"/>
        <end position="76"/>
    </location>
</feature>
<dbReference type="SUPFAM" id="SSF46785">
    <property type="entry name" value="Winged helix' DNA-binding domain"/>
    <property type="match status" value="1"/>
</dbReference>
<organism evidence="10 12">
    <name type="scientific">Vibrio splendidus</name>
    <dbReference type="NCBI Taxonomy" id="29497"/>
    <lineage>
        <taxon>Bacteria</taxon>
        <taxon>Pseudomonadati</taxon>
        <taxon>Pseudomonadota</taxon>
        <taxon>Gammaproteobacteria</taxon>
        <taxon>Vibrionales</taxon>
        <taxon>Vibrionaceae</taxon>
        <taxon>Vibrio</taxon>
    </lineage>
</organism>